<dbReference type="Proteomes" id="UP000770717">
    <property type="component" value="Unassembled WGS sequence"/>
</dbReference>
<dbReference type="Gene3D" id="1.20.1070.10">
    <property type="entry name" value="Rhodopsin 7-helix transmembrane proteins"/>
    <property type="match status" value="1"/>
</dbReference>
<gene>
    <name evidence="14" type="ORF">GDO78_018059</name>
</gene>
<dbReference type="PANTHER" id="PTHR11394:SF47">
    <property type="entry name" value="TASTE RECEPTOR TYPE 2 MEMBER 40"/>
    <property type="match status" value="1"/>
</dbReference>
<evidence type="ECO:0000256" key="12">
    <source>
        <dbReference type="RuleBase" id="RU004424"/>
    </source>
</evidence>
<evidence type="ECO:0000313" key="14">
    <source>
        <dbReference type="EMBL" id="KAG9465583.1"/>
    </source>
</evidence>
<proteinExistence type="inferred from homology"/>
<feature type="transmembrane region" description="Helical" evidence="13">
    <location>
        <begin position="264"/>
        <end position="286"/>
    </location>
</feature>
<keyword evidence="8 12" id="KW-0472">Membrane</keyword>
<dbReference type="EMBL" id="WNTK01002892">
    <property type="protein sequence ID" value="KAG9465583.1"/>
    <property type="molecule type" value="Genomic_DNA"/>
</dbReference>
<name>A0A8J6BQH0_ELECQ</name>
<keyword evidence="6 13" id="KW-1133">Transmembrane helix</keyword>
<evidence type="ECO:0000256" key="4">
    <source>
        <dbReference type="ARBA" id="ARBA00022606"/>
    </source>
</evidence>
<dbReference type="InterPro" id="IPR007960">
    <property type="entry name" value="TAS2R"/>
</dbReference>
<evidence type="ECO:0000256" key="2">
    <source>
        <dbReference type="ARBA" id="ARBA00007376"/>
    </source>
</evidence>
<keyword evidence="15" id="KW-1185">Reference proteome</keyword>
<protein>
    <recommendedName>
        <fullName evidence="12">Taste receptor type 2</fullName>
    </recommendedName>
</protein>
<evidence type="ECO:0000256" key="1">
    <source>
        <dbReference type="ARBA" id="ARBA00004141"/>
    </source>
</evidence>
<feature type="transmembrane region" description="Helical" evidence="13">
    <location>
        <begin position="131"/>
        <end position="152"/>
    </location>
</feature>
<dbReference type="OrthoDB" id="8876749at2759"/>
<keyword evidence="3 12" id="KW-0919">Taste</keyword>
<dbReference type="GO" id="GO:0033038">
    <property type="term" value="F:bitter taste receptor activity"/>
    <property type="evidence" value="ECO:0007669"/>
    <property type="project" value="InterPro"/>
</dbReference>
<evidence type="ECO:0000256" key="6">
    <source>
        <dbReference type="ARBA" id="ARBA00022989"/>
    </source>
</evidence>
<feature type="transmembrane region" description="Helical" evidence="13">
    <location>
        <begin position="89"/>
        <end position="111"/>
    </location>
</feature>
<dbReference type="SUPFAM" id="SSF81321">
    <property type="entry name" value="Family A G protein-coupled receptor-like"/>
    <property type="match status" value="1"/>
</dbReference>
<sequence length="305" mass="34844">MAFAVPVTTVCVFVFLLELMPGIFSNVFIIRTILMNNSRTRDMKVIGNLLLVLAICTLCYSCMVVINMFTLFLNDWIYVFHYLFYTVRFLLIYTTSSTCWFSSCLCFFYFVKIVNIGSDVFMCIQMNINKVISWMMVVSALVSAVSSSLYIVELTKQFGRNTSATIINNDREHVENQRINPNLFYLINCAPVFIMVVTTVSTVITLIKHRQKVSSNWATSTGINMSIYSSAICTMVYFVVSYSLLAVILVLYSLSIFDIQHPAYWVLWAFVYFIPVSQSGFIIYGTSHLKKALLQMLYSVKCNGL</sequence>
<evidence type="ECO:0000256" key="3">
    <source>
        <dbReference type="ARBA" id="ARBA00022480"/>
    </source>
</evidence>
<organism evidence="14 15">
    <name type="scientific">Eleutherodactylus coqui</name>
    <name type="common">Puerto Rican coqui</name>
    <dbReference type="NCBI Taxonomy" id="57060"/>
    <lineage>
        <taxon>Eukaryota</taxon>
        <taxon>Metazoa</taxon>
        <taxon>Chordata</taxon>
        <taxon>Craniata</taxon>
        <taxon>Vertebrata</taxon>
        <taxon>Euteleostomi</taxon>
        <taxon>Amphibia</taxon>
        <taxon>Batrachia</taxon>
        <taxon>Anura</taxon>
        <taxon>Neobatrachia</taxon>
        <taxon>Hyloidea</taxon>
        <taxon>Eleutherodactylidae</taxon>
        <taxon>Eleutherodactylinae</taxon>
        <taxon>Eleutherodactylus</taxon>
        <taxon>Eleutherodactylus</taxon>
    </lineage>
</organism>
<dbReference type="GO" id="GO:0016020">
    <property type="term" value="C:membrane"/>
    <property type="evidence" value="ECO:0007669"/>
    <property type="project" value="UniProtKB-SubCell"/>
</dbReference>
<dbReference type="GO" id="GO:0004930">
    <property type="term" value="F:G protein-coupled receptor activity"/>
    <property type="evidence" value="ECO:0007669"/>
    <property type="project" value="UniProtKB-KW"/>
</dbReference>
<feature type="transmembrane region" description="Helical" evidence="13">
    <location>
        <begin position="46"/>
        <end position="69"/>
    </location>
</feature>
<keyword evidence="5 12" id="KW-0812">Transmembrane</keyword>
<keyword evidence="4 12" id="KW-0716">Sensory transduction</keyword>
<feature type="transmembrane region" description="Helical" evidence="13">
    <location>
        <begin position="227"/>
        <end position="252"/>
    </location>
</feature>
<evidence type="ECO:0000256" key="7">
    <source>
        <dbReference type="ARBA" id="ARBA00023040"/>
    </source>
</evidence>
<evidence type="ECO:0000256" key="10">
    <source>
        <dbReference type="ARBA" id="ARBA00023224"/>
    </source>
</evidence>
<evidence type="ECO:0000313" key="15">
    <source>
        <dbReference type="Proteomes" id="UP000770717"/>
    </source>
</evidence>
<dbReference type="PANTHER" id="PTHR11394">
    <property type="entry name" value="TASTE RECEPTOR TYPE 2"/>
    <property type="match status" value="1"/>
</dbReference>
<dbReference type="Pfam" id="PF05296">
    <property type="entry name" value="TAS2R"/>
    <property type="match status" value="1"/>
</dbReference>
<keyword evidence="7 12" id="KW-0297">G-protein coupled receptor</keyword>
<comment type="subcellular location">
    <subcellularLocation>
        <location evidence="1 12">Membrane</location>
        <topology evidence="1 12">Multi-pass membrane protein</topology>
    </subcellularLocation>
</comment>
<evidence type="ECO:0000256" key="5">
    <source>
        <dbReference type="ARBA" id="ARBA00022692"/>
    </source>
</evidence>
<comment type="similarity">
    <text evidence="2 11">Belongs to the G-protein coupled receptor T2R family.</text>
</comment>
<keyword evidence="10 12" id="KW-0807">Transducer</keyword>
<accession>A0A8J6BQH0</accession>
<feature type="transmembrane region" description="Helical" evidence="13">
    <location>
        <begin position="183"/>
        <end position="207"/>
    </location>
</feature>
<dbReference type="AlphaFoldDB" id="A0A8J6BQH0"/>
<reference evidence="14" key="1">
    <citation type="thesis" date="2020" institute="ProQuest LLC" country="789 East Eisenhower Parkway, Ann Arbor, MI, USA">
        <title>Comparative Genomics and Chromosome Evolution.</title>
        <authorList>
            <person name="Mudd A.B."/>
        </authorList>
    </citation>
    <scope>NUCLEOTIDE SEQUENCE</scope>
    <source>
        <strain evidence="14">HN-11 Male</strain>
        <tissue evidence="14">Kidney and liver</tissue>
    </source>
</reference>
<evidence type="ECO:0000256" key="13">
    <source>
        <dbReference type="SAM" id="Phobius"/>
    </source>
</evidence>
<keyword evidence="9 12" id="KW-0675">Receptor</keyword>
<comment type="caution">
    <text evidence="14">The sequence shown here is derived from an EMBL/GenBank/DDBJ whole genome shotgun (WGS) entry which is preliminary data.</text>
</comment>
<evidence type="ECO:0000256" key="8">
    <source>
        <dbReference type="ARBA" id="ARBA00023136"/>
    </source>
</evidence>
<evidence type="ECO:0000256" key="11">
    <source>
        <dbReference type="RuleBase" id="RU004423"/>
    </source>
</evidence>
<evidence type="ECO:0000256" key="9">
    <source>
        <dbReference type="ARBA" id="ARBA00023170"/>
    </source>
</evidence>
<feature type="transmembrane region" description="Helical" evidence="13">
    <location>
        <begin position="12"/>
        <end position="34"/>
    </location>
</feature>